<evidence type="ECO:0000259" key="1">
    <source>
        <dbReference type="Pfam" id="PF24626"/>
    </source>
</evidence>
<organism evidence="2 3">
    <name type="scientific">Trichuris trichiura</name>
    <name type="common">Whipworm</name>
    <name type="synonym">Trichocephalus trichiurus</name>
    <dbReference type="NCBI Taxonomy" id="36087"/>
    <lineage>
        <taxon>Eukaryota</taxon>
        <taxon>Metazoa</taxon>
        <taxon>Ecdysozoa</taxon>
        <taxon>Nematoda</taxon>
        <taxon>Enoplea</taxon>
        <taxon>Dorylaimia</taxon>
        <taxon>Trichinellida</taxon>
        <taxon>Trichuridae</taxon>
        <taxon>Trichuris</taxon>
    </lineage>
</organism>
<proteinExistence type="predicted"/>
<dbReference type="Proteomes" id="UP000030665">
    <property type="component" value="Unassembled WGS sequence"/>
</dbReference>
<accession>A0A077ZKT7</accession>
<sequence length="230" mass="26616">MTSSCYPQSNGLIERINRTLSSILAAYVNSKHANWDECMPYAMFAINMMDQSSTGASHFELVYGRLAVLPTDSCFPWPEEAHEMYEDFKKRVASLRAATRAKCKEAQGRQRRLHDQRRNQGGSFRVGDLVLLRRVLRRVCRSAKFLPRYVGPFRVVQKLSDITYKLNYLKSGRQRRADRIFTAHVAQLKRYRSPMESAWRRSGESDRNGRGRIVAVEISRYDGMQVRSGR</sequence>
<dbReference type="InterPro" id="IPR036397">
    <property type="entry name" value="RNaseH_sf"/>
</dbReference>
<dbReference type="Pfam" id="PF24626">
    <property type="entry name" value="SH3_Tf2-1"/>
    <property type="match status" value="1"/>
</dbReference>
<dbReference type="GO" id="GO:0003676">
    <property type="term" value="F:nucleic acid binding"/>
    <property type="evidence" value="ECO:0007669"/>
    <property type="project" value="InterPro"/>
</dbReference>
<dbReference type="PANTHER" id="PTHR37984:SF5">
    <property type="entry name" value="PROTEIN NYNRIN-LIKE"/>
    <property type="match status" value="1"/>
</dbReference>
<protein>
    <recommendedName>
        <fullName evidence="1">Tf2-1-like SH3-like domain-containing protein</fullName>
    </recommendedName>
</protein>
<dbReference type="InterPro" id="IPR012337">
    <property type="entry name" value="RNaseH-like_sf"/>
</dbReference>
<dbReference type="OrthoDB" id="5832112at2759"/>
<dbReference type="SUPFAM" id="SSF53098">
    <property type="entry name" value="Ribonuclease H-like"/>
    <property type="match status" value="1"/>
</dbReference>
<dbReference type="STRING" id="36087.A0A077ZKT7"/>
<dbReference type="InterPro" id="IPR050951">
    <property type="entry name" value="Retrovirus_Pol_polyprotein"/>
</dbReference>
<dbReference type="PANTHER" id="PTHR37984">
    <property type="entry name" value="PROTEIN CBG26694"/>
    <property type="match status" value="1"/>
</dbReference>
<feature type="domain" description="Tf2-1-like SH3-like" evidence="1">
    <location>
        <begin position="127"/>
        <end position="192"/>
    </location>
</feature>
<evidence type="ECO:0000313" key="2">
    <source>
        <dbReference type="EMBL" id="CDW60967.1"/>
    </source>
</evidence>
<gene>
    <name evidence="2" type="ORF">TTRE_0000937501</name>
</gene>
<dbReference type="EMBL" id="HG807614">
    <property type="protein sequence ID" value="CDW60967.1"/>
    <property type="molecule type" value="Genomic_DNA"/>
</dbReference>
<evidence type="ECO:0000313" key="3">
    <source>
        <dbReference type="Proteomes" id="UP000030665"/>
    </source>
</evidence>
<keyword evidence="3" id="KW-1185">Reference proteome</keyword>
<dbReference type="InterPro" id="IPR056924">
    <property type="entry name" value="SH3_Tf2-1"/>
</dbReference>
<reference evidence="2" key="2">
    <citation type="submission" date="2014-03" db="EMBL/GenBank/DDBJ databases">
        <title>The whipworm genome and dual-species transcriptomics of an intimate host-pathogen interaction.</title>
        <authorList>
            <person name="Foth B.J."/>
            <person name="Tsai I.J."/>
            <person name="Reid A.J."/>
            <person name="Bancroft A.J."/>
            <person name="Nichol S."/>
            <person name="Tracey A."/>
            <person name="Holroyd N."/>
            <person name="Cotton J.A."/>
            <person name="Stanley E.J."/>
            <person name="Zarowiecki M."/>
            <person name="Liu J.Z."/>
            <person name="Huckvale T."/>
            <person name="Cooper P.J."/>
            <person name="Grencis R.K."/>
            <person name="Berriman M."/>
        </authorList>
    </citation>
    <scope>NUCLEOTIDE SEQUENCE [LARGE SCALE GENOMIC DNA]</scope>
</reference>
<dbReference type="Gene3D" id="3.30.420.10">
    <property type="entry name" value="Ribonuclease H-like superfamily/Ribonuclease H"/>
    <property type="match status" value="1"/>
</dbReference>
<reference evidence="2" key="1">
    <citation type="submission" date="2014-01" db="EMBL/GenBank/DDBJ databases">
        <authorList>
            <person name="Aslett M."/>
        </authorList>
    </citation>
    <scope>NUCLEOTIDE SEQUENCE</scope>
</reference>
<name>A0A077ZKT7_TRITR</name>
<dbReference type="AlphaFoldDB" id="A0A077ZKT7"/>